<evidence type="ECO:0000256" key="2">
    <source>
        <dbReference type="ARBA" id="ARBA00022475"/>
    </source>
</evidence>
<proteinExistence type="predicted"/>
<evidence type="ECO:0000256" key="5">
    <source>
        <dbReference type="ARBA" id="ARBA00023136"/>
    </source>
</evidence>
<dbReference type="PANTHER" id="PTHR30606">
    <property type="entry name" value="LIPID A BIOSYNTHESIS LAUROYL ACYLTRANSFERASE"/>
    <property type="match status" value="1"/>
</dbReference>
<gene>
    <name evidence="7" type="ORF">C3928_00025</name>
</gene>
<comment type="subcellular location">
    <subcellularLocation>
        <location evidence="1">Cell inner membrane</location>
    </subcellularLocation>
</comment>
<keyword evidence="3" id="KW-0997">Cell inner membrane</keyword>
<dbReference type="OrthoDB" id="9803456at2"/>
<dbReference type="Proteomes" id="UP000239239">
    <property type="component" value="Unassembled WGS sequence"/>
</dbReference>
<keyword evidence="2" id="KW-1003">Cell membrane</keyword>
<dbReference type="CDD" id="cd07984">
    <property type="entry name" value="LPLAT_LABLAT-like"/>
    <property type="match status" value="1"/>
</dbReference>
<dbReference type="GO" id="GO:0005886">
    <property type="term" value="C:plasma membrane"/>
    <property type="evidence" value="ECO:0007669"/>
    <property type="project" value="UniProtKB-SubCell"/>
</dbReference>
<dbReference type="GO" id="GO:0016746">
    <property type="term" value="F:acyltransferase activity"/>
    <property type="evidence" value="ECO:0007669"/>
    <property type="project" value="UniProtKB-KW"/>
</dbReference>
<dbReference type="GO" id="GO:0009247">
    <property type="term" value="P:glycolipid biosynthetic process"/>
    <property type="evidence" value="ECO:0007669"/>
    <property type="project" value="UniProtKB-ARBA"/>
</dbReference>
<accession>A0A2S6F8X8</accession>
<dbReference type="RefSeq" id="WP_027228587.1">
    <property type="nucleotide sequence ID" value="NZ_CCZA01000012.1"/>
</dbReference>
<keyword evidence="6 7" id="KW-0012">Acyltransferase</keyword>
<keyword evidence="4 7" id="KW-0808">Transferase</keyword>
<evidence type="ECO:0000256" key="3">
    <source>
        <dbReference type="ARBA" id="ARBA00022519"/>
    </source>
</evidence>
<comment type="caution">
    <text evidence="7">The sequence shown here is derived from an EMBL/GenBank/DDBJ whole genome shotgun (WGS) entry which is preliminary data.</text>
</comment>
<protein>
    <submittedName>
        <fullName evidence="7">Lipid A biosynthesis lauroyl acyltransferase</fullName>
    </submittedName>
</protein>
<evidence type="ECO:0000313" key="7">
    <source>
        <dbReference type="EMBL" id="PPK33913.1"/>
    </source>
</evidence>
<dbReference type="AlphaFoldDB" id="A0A2S6F8X8"/>
<dbReference type="PANTHER" id="PTHR30606:SF10">
    <property type="entry name" value="PHOSPHATIDYLINOSITOL MANNOSIDE ACYLTRANSFERASE"/>
    <property type="match status" value="1"/>
</dbReference>
<evidence type="ECO:0000313" key="8">
    <source>
        <dbReference type="Proteomes" id="UP000239239"/>
    </source>
</evidence>
<evidence type="ECO:0000256" key="1">
    <source>
        <dbReference type="ARBA" id="ARBA00004533"/>
    </source>
</evidence>
<keyword evidence="5" id="KW-0472">Membrane</keyword>
<evidence type="ECO:0000256" key="4">
    <source>
        <dbReference type="ARBA" id="ARBA00022679"/>
    </source>
</evidence>
<sequence>MANPYLSKLRVTFAGLLFYWFLPIRKQIVLNNIDIVFKNTATSAEKIRLAKAFYSHVASTLKEMFLMNRPSSKKLNQQVEIHGVEHLQRAIDQKKGVLLLTGHLGSWELISVLGFSRLISQYGQINVIRRPIRMKWLETWLFKRIAHHGLGVINSIGAPKKINQAIKNKELVLFAMDQHAQLENKSGIAVEFFGVKAGTYRSLAFFAHKHQTPVIPVSGYRQHNGKHVMKFYPEIEWEFHAVKEQAIYQNTLRYNQTLEKLILEHPEQWWWVHRRWKL</sequence>
<reference evidence="7 8" key="1">
    <citation type="submission" date="2018-02" db="EMBL/GenBank/DDBJ databases">
        <title>Draft genome sequences of four Legionella pneumophila clinical strains isolated in Ontario.</title>
        <authorList>
            <person name="Fortuna A."/>
            <person name="Ramnarine R."/>
            <person name="Li A."/>
            <person name="Frantz C."/>
            <person name="Mallo G."/>
        </authorList>
    </citation>
    <scope>NUCLEOTIDE SEQUENCE [LARGE SCALE GENOMIC DNA]</scope>
    <source>
        <strain evidence="7 8">LG61</strain>
    </source>
</reference>
<dbReference type="EMBL" id="PQWY01000001">
    <property type="protein sequence ID" value="PPK33913.1"/>
    <property type="molecule type" value="Genomic_DNA"/>
</dbReference>
<dbReference type="InterPro" id="IPR004960">
    <property type="entry name" value="LipA_acyltrans"/>
</dbReference>
<dbReference type="Pfam" id="PF03279">
    <property type="entry name" value="Lip_A_acyltrans"/>
    <property type="match status" value="1"/>
</dbReference>
<evidence type="ECO:0000256" key="6">
    <source>
        <dbReference type="ARBA" id="ARBA00023315"/>
    </source>
</evidence>
<organism evidence="7 8">
    <name type="scientific">Legionella pneumophila</name>
    <dbReference type="NCBI Taxonomy" id="446"/>
    <lineage>
        <taxon>Bacteria</taxon>
        <taxon>Pseudomonadati</taxon>
        <taxon>Pseudomonadota</taxon>
        <taxon>Gammaproteobacteria</taxon>
        <taxon>Legionellales</taxon>
        <taxon>Legionellaceae</taxon>
        <taxon>Legionella</taxon>
    </lineage>
</organism>
<name>A0A2S6F8X8_LEGPN</name>